<organism evidence="2 3">
    <name type="scientific">Corynebacterium qintianiae</name>
    <dbReference type="NCBI Taxonomy" id="2709392"/>
    <lineage>
        <taxon>Bacteria</taxon>
        <taxon>Bacillati</taxon>
        <taxon>Actinomycetota</taxon>
        <taxon>Actinomycetes</taxon>
        <taxon>Mycobacteriales</taxon>
        <taxon>Corynebacteriaceae</taxon>
        <taxon>Corynebacterium</taxon>
    </lineage>
</organism>
<reference evidence="2 3" key="1">
    <citation type="submission" date="2020-11" db="EMBL/GenBank/DDBJ databases">
        <title>Corynebacterium sp. MC1420.</title>
        <authorList>
            <person name="Zhou J."/>
        </authorList>
    </citation>
    <scope>NUCLEOTIDE SEQUENCE [LARGE SCALE GENOMIC DNA]</scope>
    <source>
        <strain evidence="2 3">MC1420</strain>
    </source>
</reference>
<protein>
    <submittedName>
        <fullName evidence="2">Esterase family protein</fullName>
    </submittedName>
</protein>
<dbReference type="KEGG" id="cqn:G7Y29_01055"/>
<sequence>MVTPGDLRSVPLTTDEPAEGEREANMPVKTLAVPGTVRELTVAPKSYTGGDQSWFRSASTYGFTPLAVYSPSMGRDIPIAFRKSPVPNAPTVYLLNGAGGSEQNTDWIAQAGSTVYEVFQDENVNVVIPMEGAFSYYVNWLSEPEQNSYYHGKQMWSTFLGEELPKAIEPYAQANDKRAVVGFSMSATSALLLAQHYEGQYDAVGSFSGCAATSTALPWWFTQLTVNRGSSAITPEHLWGPMGSEYNRYNDALVNAERLRGTAIYVSTGTGLAGETDMPGYLEAKDVNSGTASANAATLQVEGGAIEAAMNACTHDLRAKLDRASIPAHWELRPTGTHSWPSWRDDLKKSWDTTIKPALGLSA</sequence>
<evidence type="ECO:0000313" key="3">
    <source>
        <dbReference type="Proteomes" id="UP000594586"/>
    </source>
</evidence>
<dbReference type="InterPro" id="IPR029058">
    <property type="entry name" value="AB_hydrolase_fold"/>
</dbReference>
<dbReference type="Proteomes" id="UP000594586">
    <property type="component" value="Chromosome"/>
</dbReference>
<proteinExistence type="predicted"/>
<dbReference type="Gene3D" id="3.40.50.1820">
    <property type="entry name" value="alpha/beta hydrolase"/>
    <property type="match status" value="1"/>
</dbReference>
<name>A0A7T0PFT0_9CORY</name>
<dbReference type="InterPro" id="IPR000801">
    <property type="entry name" value="Esterase-like"/>
</dbReference>
<feature type="region of interest" description="Disordered" evidence="1">
    <location>
        <begin position="1"/>
        <end position="23"/>
    </location>
</feature>
<evidence type="ECO:0000313" key="2">
    <source>
        <dbReference type="EMBL" id="QPK84210.1"/>
    </source>
</evidence>
<dbReference type="EMBL" id="CP064955">
    <property type="protein sequence ID" value="QPK84210.1"/>
    <property type="molecule type" value="Genomic_DNA"/>
</dbReference>
<dbReference type="Pfam" id="PF00756">
    <property type="entry name" value="Esterase"/>
    <property type="match status" value="1"/>
</dbReference>
<dbReference type="AlphaFoldDB" id="A0A7T0PFT0"/>
<accession>A0A7T0PFT0</accession>
<keyword evidence="3" id="KW-1185">Reference proteome</keyword>
<dbReference type="SUPFAM" id="SSF53474">
    <property type="entry name" value="alpha/beta-Hydrolases"/>
    <property type="match status" value="1"/>
</dbReference>
<gene>
    <name evidence="2" type="ORF">G7Y29_01055</name>
</gene>
<evidence type="ECO:0000256" key="1">
    <source>
        <dbReference type="SAM" id="MobiDB-lite"/>
    </source>
</evidence>